<dbReference type="GO" id="GO:0008270">
    <property type="term" value="F:zinc ion binding"/>
    <property type="evidence" value="ECO:0007669"/>
    <property type="project" value="InterPro"/>
</dbReference>
<evidence type="ECO:0000256" key="3">
    <source>
        <dbReference type="ARBA" id="ARBA00023163"/>
    </source>
</evidence>
<reference evidence="7" key="1">
    <citation type="submission" date="2022-11" db="EMBL/GenBank/DDBJ databases">
        <authorList>
            <person name="Petersen C."/>
        </authorList>
    </citation>
    <scope>NUCLEOTIDE SEQUENCE</scope>
    <source>
        <strain evidence="7">IBT 19713</strain>
    </source>
</reference>
<organism evidence="7 8">
    <name type="scientific">Penicillium chermesinum</name>
    <dbReference type="NCBI Taxonomy" id="63820"/>
    <lineage>
        <taxon>Eukaryota</taxon>
        <taxon>Fungi</taxon>
        <taxon>Dikarya</taxon>
        <taxon>Ascomycota</taxon>
        <taxon>Pezizomycotina</taxon>
        <taxon>Eurotiomycetes</taxon>
        <taxon>Eurotiomycetidae</taxon>
        <taxon>Eurotiales</taxon>
        <taxon>Aspergillaceae</taxon>
        <taxon>Penicillium</taxon>
    </lineage>
</organism>
<dbReference type="InterPro" id="IPR050613">
    <property type="entry name" value="Sec_Metabolite_Reg"/>
</dbReference>
<dbReference type="GO" id="GO:0005634">
    <property type="term" value="C:nucleus"/>
    <property type="evidence" value="ECO:0007669"/>
    <property type="project" value="UniProtKB-SubCell"/>
</dbReference>
<evidence type="ECO:0000313" key="8">
    <source>
        <dbReference type="Proteomes" id="UP001150941"/>
    </source>
</evidence>
<evidence type="ECO:0000313" key="7">
    <source>
        <dbReference type="EMBL" id="KAJ5217239.1"/>
    </source>
</evidence>
<evidence type="ECO:0000256" key="4">
    <source>
        <dbReference type="ARBA" id="ARBA00023242"/>
    </source>
</evidence>
<dbReference type="InterPro" id="IPR007219">
    <property type="entry name" value="XnlR_reg_dom"/>
</dbReference>
<evidence type="ECO:0000259" key="6">
    <source>
        <dbReference type="SMART" id="SM00906"/>
    </source>
</evidence>
<feature type="compositionally biased region" description="Low complexity" evidence="5">
    <location>
        <begin position="43"/>
        <end position="53"/>
    </location>
</feature>
<keyword evidence="2" id="KW-0805">Transcription regulation</keyword>
<dbReference type="GO" id="GO:0006351">
    <property type="term" value="P:DNA-templated transcription"/>
    <property type="evidence" value="ECO:0007669"/>
    <property type="project" value="InterPro"/>
</dbReference>
<evidence type="ECO:0000256" key="5">
    <source>
        <dbReference type="SAM" id="MobiDB-lite"/>
    </source>
</evidence>
<proteinExistence type="predicted"/>
<dbReference type="PANTHER" id="PTHR31001:SF87">
    <property type="entry name" value="COL-21"/>
    <property type="match status" value="1"/>
</dbReference>
<keyword evidence="3" id="KW-0804">Transcription</keyword>
<keyword evidence="8" id="KW-1185">Reference proteome</keyword>
<comment type="subcellular location">
    <subcellularLocation>
        <location evidence="1">Nucleus</location>
    </subcellularLocation>
</comment>
<dbReference type="OrthoDB" id="5344325at2759"/>
<feature type="domain" description="Xylanolytic transcriptional activator regulatory" evidence="6">
    <location>
        <begin position="264"/>
        <end position="343"/>
    </location>
</feature>
<dbReference type="PANTHER" id="PTHR31001">
    <property type="entry name" value="UNCHARACTERIZED TRANSCRIPTIONAL REGULATORY PROTEIN"/>
    <property type="match status" value="1"/>
</dbReference>
<dbReference type="CDD" id="cd12148">
    <property type="entry name" value="fungal_TF_MHR"/>
    <property type="match status" value="1"/>
</dbReference>
<dbReference type="EMBL" id="JAPQKS010000008">
    <property type="protein sequence ID" value="KAJ5217239.1"/>
    <property type="molecule type" value="Genomic_DNA"/>
</dbReference>
<dbReference type="AlphaFoldDB" id="A0A9W9NE43"/>
<sequence length="660" mass="74455">MHNLFGYDSSFELTGYWQNLCHYDSESKWCQSARSHSGESRPSEASSGSSGRPLLESVERHQEWSGDIHERIRDFGYSSHGVNHSMSLLRTAELYIHQPPTSSGSRTAAQPSQSDVNRKYKELVRQLPSQACIDNLAQTFFAEINWQYAIIDEGSFRDSLAAWKEISYSDLQEGFGRLALETLVFPALLFQILSQALLFHPPDETTDNLITMPNMTYQDLGCEYSERGADLLALLGKKDMTISIVQAGLLRASFLKSSGRVVEAWHVLGATIRDAQELGLHTGKIVPGQSPVTLKRGEHAASLVGHRLWVVLHIWDIHMAVVLGRPIATNLQIDRFAMTAEDEKGREMFLHWQTETDPPRPFDVILAGYNVAYRYFQDIHLIDSNGASPQDYPIVERIHEEIKGNLGLLPSWCRLERPDTRFDQLDECQWLPAARDGLSSLIHLVILTLHRPFIFSVASSRTEALKAGISILRAQERMFENSEPRQRKVFNPVYASFDAIVLIAALCLVFPNENQERQAECLDVVAKGIQRLGIIGQSNDMATVAHGVVCSLYHRVRHRLGMSDTVENNGAYLANPYSTPLHRDPDLSRRAPSEFPFETVLPPRPTHDLFFEQISVPQMPFTDATNDLPSHAFICPTDRWNLEGDFADASFWSLLNELNN</sequence>
<evidence type="ECO:0000256" key="1">
    <source>
        <dbReference type="ARBA" id="ARBA00004123"/>
    </source>
</evidence>
<reference evidence="7" key="2">
    <citation type="journal article" date="2023" name="IMA Fungus">
        <title>Comparative genomic study of the Penicillium genus elucidates a diverse pangenome and 15 lateral gene transfer events.</title>
        <authorList>
            <person name="Petersen C."/>
            <person name="Sorensen T."/>
            <person name="Nielsen M.R."/>
            <person name="Sondergaard T.E."/>
            <person name="Sorensen J.L."/>
            <person name="Fitzpatrick D.A."/>
            <person name="Frisvad J.C."/>
            <person name="Nielsen K.L."/>
        </authorList>
    </citation>
    <scope>NUCLEOTIDE SEQUENCE</scope>
    <source>
        <strain evidence="7">IBT 19713</strain>
    </source>
</reference>
<evidence type="ECO:0000256" key="2">
    <source>
        <dbReference type="ARBA" id="ARBA00023015"/>
    </source>
</evidence>
<dbReference type="Pfam" id="PF04082">
    <property type="entry name" value="Fungal_trans"/>
    <property type="match status" value="1"/>
</dbReference>
<dbReference type="GeneID" id="83206846"/>
<keyword evidence="4" id="KW-0539">Nucleus</keyword>
<dbReference type="Proteomes" id="UP001150941">
    <property type="component" value="Unassembled WGS sequence"/>
</dbReference>
<name>A0A9W9NE43_9EURO</name>
<accession>A0A9W9NE43</accession>
<dbReference type="RefSeq" id="XP_058326110.1">
    <property type="nucleotide sequence ID" value="XM_058479542.1"/>
</dbReference>
<comment type="caution">
    <text evidence="7">The sequence shown here is derived from an EMBL/GenBank/DDBJ whole genome shotgun (WGS) entry which is preliminary data.</text>
</comment>
<gene>
    <name evidence="7" type="ORF">N7468_010247</name>
</gene>
<feature type="region of interest" description="Disordered" evidence="5">
    <location>
        <begin position="33"/>
        <end position="60"/>
    </location>
</feature>
<protein>
    <submittedName>
        <fullName evidence="7">Transcriptional regulator family: Fungal Specific TF</fullName>
    </submittedName>
</protein>
<dbReference type="SMART" id="SM00906">
    <property type="entry name" value="Fungal_trans"/>
    <property type="match status" value="1"/>
</dbReference>
<dbReference type="GO" id="GO:0003677">
    <property type="term" value="F:DNA binding"/>
    <property type="evidence" value="ECO:0007669"/>
    <property type="project" value="InterPro"/>
</dbReference>